<gene>
    <name evidence="3" type="ORF">ABT276_09430</name>
</gene>
<dbReference type="EMBL" id="JBEPBX010000006">
    <property type="protein sequence ID" value="MER6613587.1"/>
    <property type="molecule type" value="Genomic_DNA"/>
</dbReference>
<dbReference type="PANTHER" id="PTHR35526">
    <property type="entry name" value="ANTI-SIGMA-F FACTOR RSBW-RELATED"/>
    <property type="match status" value="1"/>
</dbReference>
<dbReference type="SUPFAM" id="SSF55874">
    <property type="entry name" value="ATPase domain of HSP90 chaperone/DNA topoisomerase II/histidine kinase"/>
    <property type="match status" value="1"/>
</dbReference>
<sequence length="143" mass="15582">MQEQQDALNGRERVCRWARHPRCVGLARVELRKALAAWGLAEMEDTALVVLSELVTNAVRHAHVSPGRAIETRFQHAGDDLRIEVHDSSDVRPHQYAAASDSECGRGLVLVGVLADKWGVSERGGVGKSVWALMSVSSQDGDS</sequence>
<dbReference type="CDD" id="cd16936">
    <property type="entry name" value="HATPase_RsbW-like"/>
    <property type="match status" value="1"/>
</dbReference>
<reference evidence="3 4" key="1">
    <citation type="submission" date="2024-06" db="EMBL/GenBank/DDBJ databases">
        <title>The Natural Products Discovery Center: Release of the First 8490 Sequenced Strains for Exploring Actinobacteria Biosynthetic Diversity.</title>
        <authorList>
            <person name="Kalkreuter E."/>
            <person name="Kautsar S.A."/>
            <person name="Yang D."/>
            <person name="Bader C.D."/>
            <person name="Teijaro C.N."/>
            <person name="Fluegel L."/>
            <person name="Davis C.M."/>
            <person name="Simpson J.R."/>
            <person name="Lauterbach L."/>
            <person name="Steele A.D."/>
            <person name="Gui C."/>
            <person name="Meng S."/>
            <person name="Li G."/>
            <person name="Viehrig K."/>
            <person name="Ye F."/>
            <person name="Su P."/>
            <person name="Kiefer A.F."/>
            <person name="Nichols A."/>
            <person name="Cepeda A.J."/>
            <person name="Yan W."/>
            <person name="Fan B."/>
            <person name="Jiang Y."/>
            <person name="Adhikari A."/>
            <person name="Zheng C.-J."/>
            <person name="Schuster L."/>
            <person name="Cowan T.M."/>
            <person name="Smanski M.J."/>
            <person name="Chevrette M.G."/>
            <person name="De Carvalho L.P.S."/>
            <person name="Shen B."/>
        </authorList>
    </citation>
    <scope>NUCLEOTIDE SEQUENCE [LARGE SCALE GENOMIC DNA]</scope>
    <source>
        <strain evidence="3 4">NPDC000837</strain>
    </source>
</reference>
<dbReference type="GO" id="GO:0005524">
    <property type="term" value="F:ATP binding"/>
    <property type="evidence" value="ECO:0007669"/>
    <property type="project" value="UniProtKB-KW"/>
</dbReference>
<keyword evidence="1" id="KW-0418">Kinase</keyword>
<organism evidence="3 4">
    <name type="scientific">Streptomyces xantholiticus</name>
    <dbReference type="NCBI Taxonomy" id="68285"/>
    <lineage>
        <taxon>Bacteria</taxon>
        <taxon>Bacillati</taxon>
        <taxon>Actinomycetota</taxon>
        <taxon>Actinomycetes</taxon>
        <taxon>Kitasatosporales</taxon>
        <taxon>Streptomycetaceae</taxon>
        <taxon>Streptomyces</taxon>
    </lineage>
</organism>
<evidence type="ECO:0000256" key="1">
    <source>
        <dbReference type="ARBA" id="ARBA00022527"/>
    </source>
</evidence>
<keyword evidence="4" id="KW-1185">Reference proteome</keyword>
<name>A0ABV1USG0_9ACTN</name>
<dbReference type="RefSeq" id="WP_351975650.1">
    <property type="nucleotide sequence ID" value="NZ_JBEPBX010000006.1"/>
</dbReference>
<feature type="domain" description="Histidine kinase/HSP90-like ATPase" evidence="2">
    <location>
        <begin position="21"/>
        <end position="131"/>
    </location>
</feature>
<dbReference type="InterPro" id="IPR036890">
    <property type="entry name" value="HATPase_C_sf"/>
</dbReference>
<evidence type="ECO:0000259" key="2">
    <source>
        <dbReference type="Pfam" id="PF13581"/>
    </source>
</evidence>
<accession>A0ABV1USG0</accession>
<dbReference type="PANTHER" id="PTHR35526:SF3">
    <property type="entry name" value="ANTI-SIGMA-F FACTOR RSBW"/>
    <property type="match status" value="1"/>
</dbReference>
<dbReference type="InterPro" id="IPR050267">
    <property type="entry name" value="Anti-sigma-factor_SerPK"/>
</dbReference>
<dbReference type="InterPro" id="IPR003594">
    <property type="entry name" value="HATPase_dom"/>
</dbReference>
<protein>
    <submittedName>
        <fullName evidence="3">ATP-binding protein</fullName>
    </submittedName>
</protein>
<dbReference type="Pfam" id="PF13581">
    <property type="entry name" value="HATPase_c_2"/>
    <property type="match status" value="1"/>
</dbReference>
<keyword evidence="3" id="KW-0067">ATP-binding</keyword>
<evidence type="ECO:0000313" key="4">
    <source>
        <dbReference type="Proteomes" id="UP001445472"/>
    </source>
</evidence>
<keyword evidence="1" id="KW-0808">Transferase</keyword>
<dbReference type="Gene3D" id="3.30.565.10">
    <property type="entry name" value="Histidine kinase-like ATPase, C-terminal domain"/>
    <property type="match status" value="1"/>
</dbReference>
<keyword evidence="1" id="KW-0723">Serine/threonine-protein kinase</keyword>
<comment type="caution">
    <text evidence="3">The sequence shown here is derived from an EMBL/GenBank/DDBJ whole genome shotgun (WGS) entry which is preliminary data.</text>
</comment>
<evidence type="ECO:0000313" key="3">
    <source>
        <dbReference type="EMBL" id="MER6613587.1"/>
    </source>
</evidence>
<keyword evidence="3" id="KW-0547">Nucleotide-binding</keyword>
<proteinExistence type="predicted"/>
<dbReference type="Proteomes" id="UP001445472">
    <property type="component" value="Unassembled WGS sequence"/>
</dbReference>